<dbReference type="AlphaFoldDB" id="A0A553GU20"/>
<evidence type="ECO:0000313" key="4">
    <source>
        <dbReference type="Proteomes" id="UP000315235"/>
    </source>
</evidence>
<evidence type="ECO:0000259" key="2">
    <source>
        <dbReference type="Pfam" id="PF16220"/>
    </source>
</evidence>
<sequence>MDDERILEAAADWLLRLDEGCSAADRQAFEHWYARDARHRQALEQMRGLVGQLQGLHAERHAVGAALAGTLATPRRRLPSTLAGLGAMALGVSLLLMLNDGWRQNWLADLHTAPGEWRRERLADDSVLLLAGNSAVKLHYDQGQRRVELLRGEVLVEVAPDPRRPFRVDTVDGSMRALGTRFVVTREEHDTLLSMLHSRVSARSADGARTLDVAAGTRARLVHDDVQRLGSIDPAATEQAWRQRQLVVRDAPLGEVLDTLARQQRGYWHHRDPALNALRISAVLPLDDSTRALALIEDSLPVTVQRFTPWLTRIGMREQK</sequence>
<gene>
    <name evidence="3" type="ORF">FM069_20030</name>
</gene>
<dbReference type="InterPro" id="IPR032623">
    <property type="entry name" value="FecR_N"/>
</dbReference>
<accession>A0A553GU20</accession>
<dbReference type="InterPro" id="IPR006860">
    <property type="entry name" value="FecR"/>
</dbReference>
<dbReference type="InterPro" id="IPR012373">
    <property type="entry name" value="Ferrdict_sens_TM"/>
</dbReference>
<dbReference type="RefSeq" id="WP_143490178.1">
    <property type="nucleotide sequence ID" value="NZ_VJOY01000022.1"/>
</dbReference>
<name>A0A553GU20_9PSED</name>
<dbReference type="PIRSF" id="PIRSF018266">
    <property type="entry name" value="FecR"/>
    <property type="match status" value="1"/>
</dbReference>
<dbReference type="PANTHER" id="PTHR30273">
    <property type="entry name" value="PERIPLASMIC SIGNAL SENSOR AND SIGMA FACTOR ACTIVATOR FECR-RELATED"/>
    <property type="match status" value="1"/>
</dbReference>
<dbReference type="Pfam" id="PF16220">
    <property type="entry name" value="DUF4880"/>
    <property type="match status" value="1"/>
</dbReference>
<proteinExistence type="predicted"/>
<feature type="domain" description="FecR protein" evidence="1">
    <location>
        <begin position="109"/>
        <end position="200"/>
    </location>
</feature>
<dbReference type="OrthoDB" id="1099576at2"/>
<dbReference type="PANTHER" id="PTHR30273:SF2">
    <property type="entry name" value="PROTEIN FECR"/>
    <property type="match status" value="1"/>
</dbReference>
<dbReference type="Pfam" id="PF04773">
    <property type="entry name" value="FecR"/>
    <property type="match status" value="1"/>
</dbReference>
<dbReference type="GO" id="GO:0016989">
    <property type="term" value="F:sigma factor antagonist activity"/>
    <property type="evidence" value="ECO:0007669"/>
    <property type="project" value="TreeGrafter"/>
</dbReference>
<evidence type="ECO:0000313" key="3">
    <source>
        <dbReference type="EMBL" id="TRX73012.1"/>
    </source>
</evidence>
<comment type="caution">
    <text evidence="3">The sequence shown here is derived from an EMBL/GenBank/DDBJ whole genome shotgun (WGS) entry which is preliminary data.</text>
</comment>
<protein>
    <submittedName>
        <fullName evidence="3">DUF4880 domain-containing protein</fullName>
    </submittedName>
</protein>
<dbReference type="EMBL" id="VJOY01000022">
    <property type="protein sequence ID" value="TRX73012.1"/>
    <property type="molecule type" value="Genomic_DNA"/>
</dbReference>
<evidence type="ECO:0000259" key="1">
    <source>
        <dbReference type="Pfam" id="PF04773"/>
    </source>
</evidence>
<reference evidence="3 4" key="1">
    <citation type="submission" date="2019-07" db="EMBL/GenBank/DDBJ databases">
        <title>Pseudomonas mangiferae sp. nov., isolated from bark of mango tree in Thailand.</title>
        <authorList>
            <person name="Srisuk N."/>
            <person name="Anurat P."/>
        </authorList>
    </citation>
    <scope>NUCLEOTIDE SEQUENCE [LARGE SCALE GENOMIC DNA]</scope>
    <source>
        <strain evidence="3 4">DMKU_BBB3-04</strain>
    </source>
</reference>
<dbReference type="Gene3D" id="2.60.120.1440">
    <property type="match status" value="1"/>
</dbReference>
<organism evidence="3 4">
    <name type="scientific">Pseudomonas mangiferae</name>
    <dbReference type="NCBI Taxonomy" id="2593654"/>
    <lineage>
        <taxon>Bacteria</taxon>
        <taxon>Pseudomonadati</taxon>
        <taxon>Pseudomonadota</taxon>
        <taxon>Gammaproteobacteria</taxon>
        <taxon>Pseudomonadales</taxon>
        <taxon>Pseudomonadaceae</taxon>
        <taxon>Pseudomonas</taxon>
    </lineage>
</organism>
<feature type="domain" description="FecR N-terminal" evidence="2">
    <location>
        <begin position="8"/>
        <end position="47"/>
    </location>
</feature>
<dbReference type="Proteomes" id="UP000315235">
    <property type="component" value="Unassembled WGS sequence"/>
</dbReference>
<keyword evidence="4" id="KW-1185">Reference proteome</keyword>